<dbReference type="Pfam" id="PF00488">
    <property type="entry name" value="MutS_V"/>
    <property type="match status" value="1"/>
</dbReference>
<dbReference type="SMART" id="SM00463">
    <property type="entry name" value="SMR"/>
    <property type="match status" value="1"/>
</dbReference>
<dbReference type="SUPFAM" id="SSF52540">
    <property type="entry name" value="P-loop containing nucleoside triphosphate hydrolases"/>
    <property type="match status" value="1"/>
</dbReference>
<dbReference type="PIRSF" id="PIRSF005814">
    <property type="entry name" value="MutS_YshD"/>
    <property type="match status" value="1"/>
</dbReference>
<dbReference type="PROSITE" id="PS50828">
    <property type="entry name" value="SMR"/>
    <property type="match status" value="1"/>
</dbReference>
<dbReference type="InterPro" id="IPR000432">
    <property type="entry name" value="DNA_mismatch_repair_MutS_C"/>
</dbReference>
<evidence type="ECO:0000256" key="6">
    <source>
        <dbReference type="ARBA" id="ARBA00023125"/>
    </source>
</evidence>
<comment type="similarity">
    <text evidence="7">Belongs to the DNA mismatch repair MutS family. MutS2 subfamily.</text>
</comment>
<reference evidence="10" key="2">
    <citation type="journal article" date="2023" name="Microorganisms">
        <title>Isolation and Genomic Characteristics of Cat-Borne Campylobacter felis sp. nov. and Sheep-Borne Campylobacter ovis sp. nov.</title>
        <authorList>
            <person name="Wang H."/>
            <person name="Li Y."/>
            <person name="Gu Y."/>
            <person name="Zhou G."/>
            <person name="Chen X."/>
            <person name="Zhang X."/>
            <person name="Shao Z."/>
            <person name="Zhang J."/>
            <person name="Zhang M."/>
        </authorList>
    </citation>
    <scope>NUCLEOTIDE SEQUENCE</scope>
    <source>
        <strain evidence="10">PS10</strain>
    </source>
</reference>
<dbReference type="GO" id="GO:0004519">
    <property type="term" value="F:endonuclease activity"/>
    <property type="evidence" value="ECO:0007669"/>
    <property type="project" value="UniProtKB-KW"/>
</dbReference>
<dbReference type="Gene3D" id="3.30.1370.110">
    <property type="match status" value="1"/>
</dbReference>
<dbReference type="InterPro" id="IPR045076">
    <property type="entry name" value="MutS"/>
</dbReference>
<dbReference type="Gene3D" id="3.40.50.300">
    <property type="entry name" value="P-loop containing nucleotide triphosphate hydrolases"/>
    <property type="match status" value="1"/>
</dbReference>
<dbReference type="InterPro" id="IPR005747">
    <property type="entry name" value="MutS2"/>
</dbReference>
<evidence type="ECO:0000313" key="11">
    <source>
        <dbReference type="Proteomes" id="UP001173801"/>
    </source>
</evidence>
<keyword evidence="7" id="KW-0540">Nuclease</keyword>
<accession>A0ABT7HPR3</accession>
<dbReference type="PANTHER" id="PTHR11361">
    <property type="entry name" value="DNA MISMATCH REPAIR PROTEIN MUTS FAMILY MEMBER"/>
    <property type="match status" value="1"/>
</dbReference>
<dbReference type="HAMAP" id="MF_00092">
    <property type="entry name" value="MutS2"/>
    <property type="match status" value="1"/>
</dbReference>
<proteinExistence type="inferred from homology"/>
<dbReference type="InterPro" id="IPR002625">
    <property type="entry name" value="Smr_dom"/>
</dbReference>
<dbReference type="EC" id="3.6.4.-" evidence="7"/>
<keyword evidence="2 7" id="KW-0547">Nucleotide-binding</keyword>
<dbReference type="InterPro" id="IPR036063">
    <property type="entry name" value="Smr_dom_sf"/>
</dbReference>
<feature type="binding site" evidence="7">
    <location>
        <begin position="308"/>
        <end position="315"/>
    </location>
    <ligand>
        <name>ATP</name>
        <dbReference type="ChEBI" id="CHEBI:30616"/>
    </ligand>
</feature>
<dbReference type="InterPro" id="IPR007696">
    <property type="entry name" value="DNA_mismatch_repair_MutS_core"/>
</dbReference>
<dbReference type="EMBL" id="JANURM010000004">
    <property type="protein sequence ID" value="MDL0088824.1"/>
    <property type="molecule type" value="Genomic_DNA"/>
</dbReference>
<dbReference type="SUPFAM" id="SSF160443">
    <property type="entry name" value="SMR domain-like"/>
    <property type="match status" value="1"/>
</dbReference>
<dbReference type="InterPro" id="IPR027417">
    <property type="entry name" value="P-loop_NTPase"/>
</dbReference>
<organism evidence="10 11">
    <name type="scientific">Campylobacter gastrosuis</name>
    <dbReference type="NCBI Taxonomy" id="2974576"/>
    <lineage>
        <taxon>Bacteria</taxon>
        <taxon>Pseudomonadati</taxon>
        <taxon>Campylobacterota</taxon>
        <taxon>Epsilonproteobacteria</taxon>
        <taxon>Campylobacterales</taxon>
        <taxon>Campylobacteraceae</taxon>
        <taxon>Campylobacter</taxon>
    </lineage>
</organism>
<keyword evidence="8" id="KW-0175">Coiled coil</keyword>
<keyword evidence="5 7" id="KW-0694">RNA-binding</keyword>
<dbReference type="EC" id="3.1.-.-" evidence="7"/>
<dbReference type="SMART" id="SM00533">
    <property type="entry name" value="MUTSd"/>
    <property type="match status" value="1"/>
</dbReference>
<evidence type="ECO:0000313" key="10">
    <source>
        <dbReference type="EMBL" id="MDL0088824.1"/>
    </source>
</evidence>
<dbReference type="PANTHER" id="PTHR11361:SF14">
    <property type="entry name" value="DNA MISMATCH REPAIR PROTEIN MUTS, TYPE 2"/>
    <property type="match status" value="1"/>
</dbReference>
<evidence type="ECO:0000256" key="2">
    <source>
        <dbReference type="ARBA" id="ARBA00022741"/>
    </source>
</evidence>
<comment type="function">
    <text evidence="7">Endonuclease that is involved in the suppression of homologous recombination and thus may have a key role in the control of bacterial genetic diversity.</text>
</comment>
<name>A0ABT7HPR3_9BACT</name>
<feature type="coiled-coil region" evidence="8">
    <location>
        <begin position="512"/>
        <end position="547"/>
    </location>
</feature>
<evidence type="ECO:0000256" key="3">
    <source>
        <dbReference type="ARBA" id="ARBA00022801"/>
    </source>
</evidence>
<keyword evidence="4 7" id="KW-0067">ATP-binding</keyword>
<evidence type="ECO:0000256" key="5">
    <source>
        <dbReference type="ARBA" id="ARBA00022884"/>
    </source>
</evidence>
<evidence type="ECO:0000256" key="1">
    <source>
        <dbReference type="ARBA" id="ARBA00022730"/>
    </source>
</evidence>
<evidence type="ECO:0000256" key="7">
    <source>
        <dbReference type="HAMAP-Rule" id="MF_00092"/>
    </source>
</evidence>
<comment type="subunit">
    <text evidence="7">Homodimer. Binds to stalled ribosomes, contacting rRNA.</text>
</comment>
<keyword evidence="6 7" id="KW-0238">DNA-binding</keyword>
<protein>
    <recommendedName>
        <fullName evidence="7">Endonuclease MutS2</fullName>
        <ecNumber evidence="7">3.1.-.-</ecNumber>
    </recommendedName>
    <alternativeName>
        <fullName evidence="7">Ribosome-associated protein quality control-upstream factor</fullName>
        <shortName evidence="7">RQC-upstream factor</shortName>
        <shortName evidence="7">RqcU</shortName>
        <ecNumber evidence="7">3.6.4.-</ecNumber>
    </alternativeName>
</protein>
<gene>
    <name evidence="7" type="primary">mutS2</name>
    <name evidence="7" type="synonym">rqcU</name>
    <name evidence="10" type="ORF">NYG85_05495</name>
</gene>
<dbReference type="Pfam" id="PF01713">
    <property type="entry name" value="Smr"/>
    <property type="match status" value="1"/>
</dbReference>
<dbReference type="SMART" id="SM00534">
    <property type="entry name" value="MUTSac"/>
    <property type="match status" value="1"/>
</dbReference>
<keyword evidence="3 7" id="KW-0378">Hydrolase</keyword>
<comment type="caution">
    <text evidence="10">The sequence shown here is derived from an EMBL/GenBank/DDBJ whole genome shotgun (WGS) entry which is preliminary data.</text>
</comment>
<comment type="function">
    <text evidence="7">Acts as a ribosome collision sensor, splitting the ribosome into its 2 subunits. Detects stalled/collided 70S ribosomes which it binds and splits by an ATP-hydrolysis driven conformational change. Acts upstream of the ribosome quality control system (RQC), a ribosome-associated complex that mediates the extraction of incompletely synthesized nascent chains from stalled ribosomes and their subsequent degradation. Probably generates substrates for RQC.</text>
</comment>
<dbReference type="Proteomes" id="UP001173801">
    <property type="component" value="Unassembled WGS sequence"/>
</dbReference>
<evidence type="ECO:0000256" key="8">
    <source>
        <dbReference type="SAM" id="Coils"/>
    </source>
</evidence>
<reference evidence="10" key="1">
    <citation type="submission" date="2022-08" db="EMBL/GenBank/DDBJ databases">
        <authorList>
            <person name="Wang H."/>
        </authorList>
    </citation>
    <scope>NUCLEOTIDE SEQUENCE</scope>
    <source>
        <strain evidence="10">PS10</strain>
    </source>
</reference>
<sequence length="734" mass="83083">MIDEIFLKLDLGEYLERLNAFLARQKPIFLQGDRNIHFKNIIELSRHEFNAPPSVLNLDDALIRLSKQAVLGINEIGEFAKILHYFSYLKTLNFDDKLGEWLLKIEILPAMNEIGASFDKNAQLKDSIDERFVQIKSSLEMKKKQIDAEIRRLIYTKSITPYLVDTQVHFVNESETLLVRGGFNHALKGVVAARSSGGYFYVLPSAIERLKKEQSELLDRREEVTYEYAKKFSAIMSRSLPFLKFINNAFDIFDSYQARVNLAKSCDFDFVLPDNSSDIRLKNFAHPALKNPKSISVDFTKSVLLITGVNAGGKSMLLKSIITASLLAKYLLPMKIDANASKIGVFKDYETIIEDPQNVKNDISTFAGRMLSFSKLFGKKSLIIGIDEIELGTDFEEAASLYSVLISKLIEQNIKMIITTHHKRLAMLLSKNSEVELVAALYDEAVRRPKFEFLKGTIGKSYAFETAERYGIPLNLVAEAKKEYGLDKQNLNEIISKTLNLEAELKIKLDENFKKEQKLDSLIENLKSQKEKDETRVNELISRLEREYFHAINEAKNAVKLSDTKEKQRAINRANEAKTNIAKPEIKKVEILNIGDSVRYEKIKGVVLSISKNEAMIQSDGIKLRVPLNLLKKNGNPVQAETKPKVNIKVQKPKSANVVLDLHGLRADEAIDRLDKFISDSLVMGFEEVSVYHGIGTGKLAFAVKNFLKSHPSVREFFDAPPNQGGFGAKIVRF</sequence>
<keyword evidence="1 7" id="KW-0699">rRNA-binding</keyword>
<dbReference type="RefSeq" id="WP_284937519.1">
    <property type="nucleotide sequence ID" value="NZ_JANURM010000004.1"/>
</dbReference>
<feature type="domain" description="Smr" evidence="9">
    <location>
        <begin position="660"/>
        <end position="734"/>
    </location>
</feature>
<keyword evidence="11" id="KW-1185">Reference proteome</keyword>
<dbReference type="NCBIfam" id="TIGR01069">
    <property type="entry name" value="mutS2"/>
    <property type="match status" value="1"/>
</dbReference>
<evidence type="ECO:0000256" key="4">
    <source>
        <dbReference type="ARBA" id="ARBA00022840"/>
    </source>
</evidence>
<keyword evidence="7 10" id="KW-0255">Endonuclease</keyword>
<evidence type="ECO:0000259" key="9">
    <source>
        <dbReference type="PROSITE" id="PS50828"/>
    </source>
</evidence>